<protein>
    <submittedName>
        <fullName evidence="1">Multiubiquitin</fullName>
    </submittedName>
</protein>
<dbReference type="Proteomes" id="UP000318380">
    <property type="component" value="Unassembled WGS sequence"/>
</dbReference>
<evidence type="ECO:0000313" key="2">
    <source>
        <dbReference type="Proteomes" id="UP000318380"/>
    </source>
</evidence>
<gene>
    <name evidence="1" type="ORF">FB561_6514</name>
</gene>
<sequence>MNDEQEHEKRKKVTITIDGQSFVTRDDDQEAASLLRLAGVDPAQYDLAKINRHGEPKVYRDEKVIDLKDGDAFVTVRHSAPVA</sequence>
<dbReference type="AlphaFoldDB" id="A0A561B8I7"/>
<accession>A0A561B8I7</accession>
<keyword evidence="2" id="KW-1185">Reference proteome</keyword>
<reference evidence="1 2" key="1">
    <citation type="submission" date="2019-06" db="EMBL/GenBank/DDBJ databases">
        <title>Sequencing the genomes of 1000 actinobacteria strains.</title>
        <authorList>
            <person name="Klenk H.-P."/>
        </authorList>
    </citation>
    <scope>NUCLEOTIDE SEQUENCE [LARGE SCALE GENOMIC DNA]</scope>
    <source>
        <strain evidence="1 2">DSM 24683</strain>
    </source>
</reference>
<dbReference type="OrthoDB" id="5074825at2"/>
<name>A0A561B8I7_9ACTN</name>
<dbReference type="EMBL" id="VIVK01000002">
    <property type="protein sequence ID" value="TWD75077.1"/>
    <property type="molecule type" value="Genomic_DNA"/>
</dbReference>
<organism evidence="1 2">
    <name type="scientific">Kribbella amoyensis</name>
    <dbReference type="NCBI Taxonomy" id="996641"/>
    <lineage>
        <taxon>Bacteria</taxon>
        <taxon>Bacillati</taxon>
        <taxon>Actinomycetota</taxon>
        <taxon>Actinomycetes</taxon>
        <taxon>Propionibacteriales</taxon>
        <taxon>Kribbellaceae</taxon>
        <taxon>Kribbella</taxon>
    </lineage>
</organism>
<comment type="caution">
    <text evidence="1">The sequence shown here is derived from an EMBL/GenBank/DDBJ whole genome shotgun (WGS) entry which is preliminary data.</text>
</comment>
<proteinExistence type="predicted"/>
<evidence type="ECO:0000313" key="1">
    <source>
        <dbReference type="EMBL" id="TWD75077.1"/>
    </source>
</evidence>
<dbReference type="RefSeq" id="WP_145813823.1">
    <property type="nucleotide sequence ID" value="NZ_VIVK01000002.1"/>
</dbReference>